<keyword evidence="9" id="KW-1185">Reference proteome</keyword>
<sequence>MTDGAFLGLIAGLGLLAIWWSMWEQDEQQRRPGPLVNVMDRLRDDLVVVGLGTVPPVAVPALSIGLGLVVAAALWAPSGAVIPALALGAVVSVLPVVLLRSAARRRTTALREVWPEAVDHLASAVRAGLSLPEALVQLGRKGPEELQPAFVEFGRDYQARGDFASSLDRLKVRLADPVGDRIVEALRITRDVGGTDLGVLLRTLSTFLREDARTRAELEARQSWTVNAARLALAAPWIVLALMSTRPQAAQAYDTPAGLVMIVAGGAVSVVAYRVMLMIARLPQDERVLR</sequence>
<evidence type="ECO:0000259" key="7">
    <source>
        <dbReference type="Pfam" id="PF00482"/>
    </source>
</evidence>
<dbReference type="GO" id="GO:0005886">
    <property type="term" value="C:plasma membrane"/>
    <property type="evidence" value="ECO:0007669"/>
    <property type="project" value="UniProtKB-SubCell"/>
</dbReference>
<feature type="transmembrane region" description="Helical" evidence="6">
    <location>
        <begin position="257"/>
        <end position="280"/>
    </location>
</feature>
<dbReference type="InterPro" id="IPR018076">
    <property type="entry name" value="T2SS_GspF_dom"/>
</dbReference>
<feature type="transmembrane region" description="Helical" evidence="6">
    <location>
        <begin position="46"/>
        <end position="74"/>
    </location>
</feature>
<accession>A0A022KQ44</accession>
<comment type="subcellular location">
    <subcellularLocation>
        <location evidence="1">Cell membrane</location>
        <topology evidence="1">Multi-pass membrane protein</topology>
    </subcellularLocation>
</comment>
<dbReference type="PANTHER" id="PTHR35007:SF2">
    <property type="entry name" value="PILUS ASSEMBLE PROTEIN"/>
    <property type="match status" value="1"/>
</dbReference>
<dbReference type="PANTHER" id="PTHR35007">
    <property type="entry name" value="INTEGRAL MEMBRANE PROTEIN-RELATED"/>
    <property type="match status" value="1"/>
</dbReference>
<dbReference type="RefSeq" id="WP_017824064.1">
    <property type="nucleotide sequence ID" value="NZ_AORC01000020.1"/>
</dbReference>
<organism evidence="8 9">
    <name type="scientific">Brachybacterium muris UCD-AY4</name>
    <dbReference type="NCBI Taxonomy" id="1249481"/>
    <lineage>
        <taxon>Bacteria</taxon>
        <taxon>Bacillati</taxon>
        <taxon>Actinomycetota</taxon>
        <taxon>Actinomycetes</taxon>
        <taxon>Micrococcales</taxon>
        <taxon>Dermabacteraceae</taxon>
        <taxon>Brachybacterium</taxon>
    </lineage>
</organism>
<protein>
    <submittedName>
        <fullName evidence="8">Type II secretion system protein F</fullName>
    </submittedName>
</protein>
<evidence type="ECO:0000256" key="2">
    <source>
        <dbReference type="ARBA" id="ARBA00022475"/>
    </source>
</evidence>
<feature type="transmembrane region" description="Helical" evidence="6">
    <location>
        <begin position="80"/>
        <end position="99"/>
    </location>
</feature>
<evidence type="ECO:0000256" key="5">
    <source>
        <dbReference type="ARBA" id="ARBA00023136"/>
    </source>
</evidence>
<feature type="transmembrane region" description="Helical" evidence="6">
    <location>
        <begin position="6"/>
        <end position="23"/>
    </location>
</feature>
<evidence type="ECO:0000313" key="8">
    <source>
        <dbReference type="EMBL" id="EYT47983.1"/>
    </source>
</evidence>
<dbReference type="AlphaFoldDB" id="A0A022KQ44"/>
<keyword evidence="2" id="KW-1003">Cell membrane</keyword>
<evidence type="ECO:0000256" key="4">
    <source>
        <dbReference type="ARBA" id="ARBA00022989"/>
    </source>
</evidence>
<reference evidence="8 9" key="1">
    <citation type="journal article" date="2013" name="Genome Announc.">
        <title>Draft genome sequence of an Actinobacterium, Brachybacterium muris strain UCD-AY4.</title>
        <authorList>
            <person name="Lo J.R."/>
            <person name="Lang J.M."/>
            <person name="Darling A.E."/>
            <person name="Eisen J.A."/>
            <person name="Coil D.A."/>
        </authorList>
    </citation>
    <scope>NUCLEOTIDE SEQUENCE [LARGE SCALE GENOMIC DNA]</scope>
    <source>
        <strain evidence="8 9">UCD-AY4</strain>
    </source>
</reference>
<dbReference type="HOGENOM" id="CLU_064032_0_0_11"/>
<gene>
    <name evidence="8" type="ORF">D641_0113670</name>
</gene>
<dbReference type="OrthoDB" id="3217742at2"/>
<feature type="domain" description="Type II secretion system protein GspF" evidence="7">
    <location>
        <begin position="118"/>
        <end position="243"/>
    </location>
</feature>
<evidence type="ECO:0000256" key="1">
    <source>
        <dbReference type="ARBA" id="ARBA00004651"/>
    </source>
</evidence>
<dbReference type="Proteomes" id="UP000019754">
    <property type="component" value="Unassembled WGS sequence"/>
</dbReference>
<evidence type="ECO:0000256" key="6">
    <source>
        <dbReference type="SAM" id="Phobius"/>
    </source>
</evidence>
<keyword evidence="5 6" id="KW-0472">Membrane</keyword>
<dbReference type="EMBL" id="AORC01000020">
    <property type="protein sequence ID" value="EYT47983.1"/>
    <property type="molecule type" value="Genomic_DNA"/>
</dbReference>
<evidence type="ECO:0000313" key="9">
    <source>
        <dbReference type="Proteomes" id="UP000019754"/>
    </source>
</evidence>
<keyword evidence="3 6" id="KW-0812">Transmembrane</keyword>
<evidence type="ECO:0000256" key="3">
    <source>
        <dbReference type="ARBA" id="ARBA00022692"/>
    </source>
</evidence>
<feature type="transmembrane region" description="Helical" evidence="6">
    <location>
        <begin position="224"/>
        <end position="245"/>
    </location>
</feature>
<comment type="caution">
    <text evidence="8">The sequence shown here is derived from an EMBL/GenBank/DDBJ whole genome shotgun (WGS) entry which is preliminary data.</text>
</comment>
<name>A0A022KQ44_9MICO</name>
<keyword evidence="4 6" id="KW-1133">Transmembrane helix</keyword>
<dbReference type="Pfam" id="PF00482">
    <property type="entry name" value="T2SSF"/>
    <property type="match status" value="1"/>
</dbReference>
<proteinExistence type="predicted"/>
<dbReference type="STRING" id="1249481.D641_0113670"/>